<feature type="domain" description="Inhibitor I9" evidence="10">
    <location>
        <begin position="45"/>
        <end position="111"/>
    </location>
</feature>
<gene>
    <name evidence="11" type="ORF">F4553_006737</name>
</gene>
<dbReference type="GO" id="GO:0006508">
    <property type="term" value="P:proteolysis"/>
    <property type="evidence" value="ECO:0007669"/>
    <property type="project" value="UniProtKB-KW"/>
</dbReference>
<dbReference type="SUPFAM" id="SSF54897">
    <property type="entry name" value="Protease propeptides/inhibitors"/>
    <property type="match status" value="1"/>
</dbReference>
<feature type="signal peptide" evidence="8">
    <location>
        <begin position="1"/>
        <end position="27"/>
    </location>
</feature>
<dbReference type="PROSITE" id="PS00136">
    <property type="entry name" value="SUBTILASE_ASP"/>
    <property type="match status" value="1"/>
</dbReference>
<feature type="domain" description="Peptidase S8/S53" evidence="9">
    <location>
        <begin position="151"/>
        <end position="378"/>
    </location>
</feature>
<keyword evidence="2 6" id="KW-0645">Protease</keyword>
<evidence type="ECO:0000256" key="8">
    <source>
        <dbReference type="SAM" id="SignalP"/>
    </source>
</evidence>
<comment type="caution">
    <text evidence="11">The sequence shown here is derived from an EMBL/GenBank/DDBJ whole genome shotgun (WGS) entry which is preliminary data.</text>
</comment>
<dbReference type="InterPro" id="IPR010259">
    <property type="entry name" value="S8pro/Inhibitor_I9"/>
</dbReference>
<evidence type="ECO:0000256" key="3">
    <source>
        <dbReference type="ARBA" id="ARBA00022801"/>
    </source>
</evidence>
<keyword evidence="4 6" id="KW-0720">Serine protease</keyword>
<feature type="active site" description="Charge relay system" evidence="5 6">
    <location>
        <position position="342"/>
    </location>
</feature>
<feature type="active site" description="Charge relay system" evidence="5 6">
    <location>
        <position position="185"/>
    </location>
</feature>
<organism evidence="11 12">
    <name type="scientific">Allocatelliglobosispora scoriae</name>
    <dbReference type="NCBI Taxonomy" id="643052"/>
    <lineage>
        <taxon>Bacteria</taxon>
        <taxon>Bacillati</taxon>
        <taxon>Actinomycetota</taxon>
        <taxon>Actinomycetes</taxon>
        <taxon>Micromonosporales</taxon>
        <taxon>Micromonosporaceae</taxon>
        <taxon>Allocatelliglobosispora</taxon>
    </lineage>
</organism>
<dbReference type="PROSITE" id="PS00137">
    <property type="entry name" value="SUBTILASE_HIS"/>
    <property type="match status" value="1"/>
</dbReference>
<dbReference type="InterPro" id="IPR034193">
    <property type="entry name" value="PCSK9_ProteinaseK-like"/>
</dbReference>
<dbReference type="Pfam" id="PF05922">
    <property type="entry name" value="Inhibitor_I9"/>
    <property type="match status" value="1"/>
</dbReference>
<accession>A0A841C2D8</accession>
<sequence length="397" mass="39510">MHVTKVLTVGIAAAVTAALGLASPVAAAPAEAALAAVTGETVPGSYIVVFKDGTGSVATLAAAVTSQHSAGVRRTYAAALRGAAITATEQQARRIAADSRVAYVQPNTVFRASATQSPTPSYGLDRIDQRALPLTNSYTYSTTASNVHAYIIDTGIRFSHADLGGRATSGFDAIDGGSADDCNGHGTHVAGTVGGSAHGVAKGVQLVGVRVLDCEGSGTTEQVVAGIDWVTANAVKPAVANMSLGGGADAVLDAAVRASIASGVTYGIAAGNGFLGLFALDACTQSPARVAEAITVSVTNNTDTKASWGNRGTCVDVFAPGINIVSSWNTSDTATNTISGTSMSTPHVVGAAALYLANNTGASPAAVQAAIISNATTGVVKSPGSGSPNRLLYTGNF</sequence>
<protein>
    <submittedName>
        <fullName evidence="11">Subtilisin family serine protease</fullName>
    </submittedName>
</protein>
<evidence type="ECO:0000256" key="5">
    <source>
        <dbReference type="PIRSR" id="PIRSR615500-1"/>
    </source>
</evidence>
<dbReference type="EMBL" id="JACHMN010000003">
    <property type="protein sequence ID" value="MBB5873303.1"/>
    <property type="molecule type" value="Genomic_DNA"/>
</dbReference>
<dbReference type="PROSITE" id="PS51892">
    <property type="entry name" value="SUBTILASE"/>
    <property type="match status" value="1"/>
</dbReference>
<evidence type="ECO:0000256" key="4">
    <source>
        <dbReference type="ARBA" id="ARBA00022825"/>
    </source>
</evidence>
<dbReference type="InterPro" id="IPR015500">
    <property type="entry name" value="Peptidase_S8_subtilisin-rel"/>
</dbReference>
<dbReference type="InterPro" id="IPR023828">
    <property type="entry name" value="Peptidase_S8_Ser-AS"/>
</dbReference>
<evidence type="ECO:0000256" key="7">
    <source>
        <dbReference type="RuleBase" id="RU003355"/>
    </source>
</evidence>
<feature type="active site" description="Charge relay system" evidence="5 6">
    <location>
        <position position="153"/>
    </location>
</feature>
<dbReference type="PANTHER" id="PTHR43806:SF11">
    <property type="entry name" value="CEREVISIN-RELATED"/>
    <property type="match status" value="1"/>
</dbReference>
<dbReference type="PRINTS" id="PR00723">
    <property type="entry name" value="SUBTILISIN"/>
</dbReference>
<evidence type="ECO:0000313" key="12">
    <source>
        <dbReference type="Proteomes" id="UP000587527"/>
    </source>
</evidence>
<keyword evidence="8" id="KW-0732">Signal</keyword>
<dbReference type="Proteomes" id="UP000587527">
    <property type="component" value="Unassembled WGS sequence"/>
</dbReference>
<dbReference type="InterPro" id="IPR022398">
    <property type="entry name" value="Peptidase_S8_His-AS"/>
</dbReference>
<evidence type="ECO:0000256" key="1">
    <source>
        <dbReference type="ARBA" id="ARBA00011073"/>
    </source>
</evidence>
<evidence type="ECO:0000259" key="10">
    <source>
        <dbReference type="Pfam" id="PF05922"/>
    </source>
</evidence>
<proteinExistence type="inferred from homology"/>
<dbReference type="InterPro" id="IPR023827">
    <property type="entry name" value="Peptidase_S8_Asp-AS"/>
</dbReference>
<dbReference type="InterPro" id="IPR037045">
    <property type="entry name" value="S8pro/Inhibitor_I9_sf"/>
</dbReference>
<evidence type="ECO:0000259" key="9">
    <source>
        <dbReference type="Pfam" id="PF00082"/>
    </source>
</evidence>
<dbReference type="GO" id="GO:0005615">
    <property type="term" value="C:extracellular space"/>
    <property type="evidence" value="ECO:0007669"/>
    <property type="project" value="TreeGrafter"/>
</dbReference>
<evidence type="ECO:0000256" key="6">
    <source>
        <dbReference type="PROSITE-ProRule" id="PRU01240"/>
    </source>
</evidence>
<evidence type="ECO:0000313" key="11">
    <source>
        <dbReference type="EMBL" id="MBB5873303.1"/>
    </source>
</evidence>
<dbReference type="AlphaFoldDB" id="A0A841C2D8"/>
<dbReference type="Pfam" id="PF00082">
    <property type="entry name" value="Peptidase_S8"/>
    <property type="match status" value="1"/>
</dbReference>
<dbReference type="SUPFAM" id="SSF52743">
    <property type="entry name" value="Subtilisin-like"/>
    <property type="match status" value="1"/>
</dbReference>
<dbReference type="PROSITE" id="PS00138">
    <property type="entry name" value="SUBTILASE_SER"/>
    <property type="match status" value="1"/>
</dbReference>
<feature type="chain" id="PRO_5032328338" evidence="8">
    <location>
        <begin position="28"/>
        <end position="397"/>
    </location>
</feature>
<dbReference type="GO" id="GO:0004252">
    <property type="term" value="F:serine-type endopeptidase activity"/>
    <property type="evidence" value="ECO:0007669"/>
    <property type="project" value="UniProtKB-UniRule"/>
</dbReference>
<dbReference type="PANTHER" id="PTHR43806">
    <property type="entry name" value="PEPTIDASE S8"/>
    <property type="match status" value="1"/>
</dbReference>
<name>A0A841C2D8_9ACTN</name>
<dbReference type="Gene3D" id="3.40.50.200">
    <property type="entry name" value="Peptidase S8/S53 domain"/>
    <property type="match status" value="1"/>
</dbReference>
<keyword evidence="3 6" id="KW-0378">Hydrolase</keyword>
<evidence type="ECO:0000256" key="2">
    <source>
        <dbReference type="ARBA" id="ARBA00022670"/>
    </source>
</evidence>
<keyword evidence="12" id="KW-1185">Reference proteome</keyword>
<reference evidence="11 12" key="1">
    <citation type="submission" date="2020-08" db="EMBL/GenBank/DDBJ databases">
        <title>Sequencing the genomes of 1000 actinobacteria strains.</title>
        <authorList>
            <person name="Klenk H.-P."/>
        </authorList>
    </citation>
    <scope>NUCLEOTIDE SEQUENCE [LARGE SCALE GENOMIC DNA]</scope>
    <source>
        <strain evidence="11 12">DSM 45362</strain>
    </source>
</reference>
<dbReference type="CDD" id="cd04077">
    <property type="entry name" value="Peptidases_S8_PCSK9_ProteinaseK_like"/>
    <property type="match status" value="1"/>
</dbReference>
<dbReference type="InterPro" id="IPR050131">
    <property type="entry name" value="Peptidase_S8_subtilisin-like"/>
</dbReference>
<dbReference type="InterPro" id="IPR036852">
    <property type="entry name" value="Peptidase_S8/S53_dom_sf"/>
</dbReference>
<dbReference type="RefSeq" id="WP_184844283.1">
    <property type="nucleotide sequence ID" value="NZ_JACHMN010000003.1"/>
</dbReference>
<dbReference type="FunFam" id="3.40.50.200:FF:000014">
    <property type="entry name" value="Proteinase K"/>
    <property type="match status" value="1"/>
</dbReference>
<comment type="similarity">
    <text evidence="1 6 7">Belongs to the peptidase S8 family.</text>
</comment>
<dbReference type="Gene3D" id="3.30.70.80">
    <property type="entry name" value="Peptidase S8 propeptide/proteinase inhibitor I9"/>
    <property type="match status" value="1"/>
</dbReference>
<dbReference type="InterPro" id="IPR000209">
    <property type="entry name" value="Peptidase_S8/S53_dom"/>
</dbReference>